<dbReference type="Proteomes" id="UP000575985">
    <property type="component" value="Unassembled WGS sequence"/>
</dbReference>
<feature type="region of interest" description="Disordered" evidence="1">
    <location>
        <begin position="246"/>
        <end position="282"/>
    </location>
</feature>
<sequence>MYSDTALDVAEREFLRLVPDPLRLERGDAAPAFDRAALPGVVWPLDLLAARTLLLAPGTDRAVKDSVWRVVIARARMSQDWMCGAIGLAMPALKGCARRCTRGLTPAGVEEVDAEILAGFIAAVREIRTDYANLAWYLRCRAQRAGLRSRRRLLEQTGAEAGDHDAPAANSVASTGGHPDLLLERAVSRGVLSLAEADLIGATRLEETSLRDVAAASGEGYWALAKRRSRAEQRLLAALESGDLDPMAGPVAHAKPDLGPAPRASSPLRVSSVSKPGWALAL</sequence>
<evidence type="ECO:0000313" key="3">
    <source>
        <dbReference type="Proteomes" id="UP000575985"/>
    </source>
</evidence>
<gene>
    <name evidence="2" type="ORF">HNR12_004524</name>
</gene>
<accession>A0A853BUQ8</accession>
<organism evidence="2 3">
    <name type="scientific">Streptomonospora nanhaiensis</name>
    <dbReference type="NCBI Taxonomy" id="1323731"/>
    <lineage>
        <taxon>Bacteria</taxon>
        <taxon>Bacillati</taxon>
        <taxon>Actinomycetota</taxon>
        <taxon>Actinomycetes</taxon>
        <taxon>Streptosporangiales</taxon>
        <taxon>Nocardiopsidaceae</taxon>
        <taxon>Streptomonospora</taxon>
    </lineage>
</organism>
<protein>
    <submittedName>
        <fullName evidence="2">Uncharacterized protein</fullName>
    </submittedName>
</protein>
<dbReference type="EMBL" id="JACCFO010000001">
    <property type="protein sequence ID" value="NYI98247.1"/>
    <property type="molecule type" value="Genomic_DNA"/>
</dbReference>
<evidence type="ECO:0000256" key="1">
    <source>
        <dbReference type="SAM" id="MobiDB-lite"/>
    </source>
</evidence>
<name>A0A853BUQ8_9ACTN</name>
<reference evidence="2 3" key="1">
    <citation type="submission" date="2020-07" db="EMBL/GenBank/DDBJ databases">
        <title>Sequencing the genomes of 1000 actinobacteria strains.</title>
        <authorList>
            <person name="Klenk H.-P."/>
        </authorList>
    </citation>
    <scope>NUCLEOTIDE SEQUENCE [LARGE SCALE GENOMIC DNA]</scope>
    <source>
        <strain evidence="2 3">DSM 45927</strain>
    </source>
</reference>
<keyword evidence="3" id="KW-1185">Reference proteome</keyword>
<comment type="caution">
    <text evidence="2">The sequence shown here is derived from an EMBL/GenBank/DDBJ whole genome shotgun (WGS) entry which is preliminary data.</text>
</comment>
<dbReference type="RefSeq" id="WP_179769434.1">
    <property type="nucleotide sequence ID" value="NZ_JACCFO010000001.1"/>
</dbReference>
<evidence type="ECO:0000313" key="2">
    <source>
        <dbReference type="EMBL" id="NYI98247.1"/>
    </source>
</evidence>
<proteinExistence type="predicted"/>
<dbReference type="AlphaFoldDB" id="A0A853BUQ8"/>